<gene>
    <name evidence="1" type="ORF">ACOLOM_LOCUS4432</name>
</gene>
<organism evidence="1 2">
    <name type="scientific">Acaulospora colombiana</name>
    <dbReference type="NCBI Taxonomy" id="27376"/>
    <lineage>
        <taxon>Eukaryota</taxon>
        <taxon>Fungi</taxon>
        <taxon>Fungi incertae sedis</taxon>
        <taxon>Mucoromycota</taxon>
        <taxon>Glomeromycotina</taxon>
        <taxon>Glomeromycetes</taxon>
        <taxon>Diversisporales</taxon>
        <taxon>Acaulosporaceae</taxon>
        <taxon>Acaulospora</taxon>
    </lineage>
</organism>
<dbReference type="Proteomes" id="UP000789525">
    <property type="component" value="Unassembled WGS sequence"/>
</dbReference>
<keyword evidence="2" id="KW-1185">Reference proteome</keyword>
<proteinExistence type="predicted"/>
<sequence length="46" mass="5374">MSVRLLGKFDVITGNVVCGFDAKAWRRREEREFGVEVFEDIRNNVD</sequence>
<protein>
    <submittedName>
        <fullName evidence="1">4477_t:CDS:1</fullName>
    </submittedName>
</protein>
<reference evidence="1" key="1">
    <citation type="submission" date="2021-06" db="EMBL/GenBank/DDBJ databases">
        <authorList>
            <person name="Kallberg Y."/>
            <person name="Tangrot J."/>
            <person name="Rosling A."/>
        </authorList>
    </citation>
    <scope>NUCLEOTIDE SEQUENCE</scope>
    <source>
        <strain evidence="1">CL356</strain>
    </source>
</reference>
<evidence type="ECO:0000313" key="1">
    <source>
        <dbReference type="EMBL" id="CAG8539939.1"/>
    </source>
</evidence>
<accession>A0ACA9LMX0</accession>
<comment type="caution">
    <text evidence="1">The sequence shown here is derived from an EMBL/GenBank/DDBJ whole genome shotgun (WGS) entry which is preliminary data.</text>
</comment>
<dbReference type="EMBL" id="CAJVPT010007290">
    <property type="protein sequence ID" value="CAG8539939.1"/>
    <property type="molecule type" value="Genomic_DNA"/>
</dbReference>
<name>A0ACA9LMX0_9GLOM</name>
<feature type="non-terminal residue" evidence="1">
    <location>
        <position position="46"/>
    </location>
</feature>
<evidence type="ECO:0000313" key="2">
    <source>
        <dbReference type="Proteomes" id="UP000789525"/>
    </source>
</evidence>